<evidence type="ECO:0000256" key="7">
    <source>
        <dbReference type="SAM" id="Phobius"/>
    </source>
</evidence>
<evidence type="ECO:0000256" key="1">
    <source>
        <dbReference type="ARBA" id="ARBA00004236"/>
    </source>
</evidence>
<gene>
    <name evidence="8" type="ORF">FE810_14300</name>
</gene>
<keyword evidence="9" id="KW-1185">Reference proteome</keyword>
<feature type="transmembrane region" description="Helical" evidence="7">
    <location>
        <begin position="15"/>
        <end position="37"/>
    </location>
</feature>
<dbReference type="OrthoDB" id="6399438at2"/>
<evidence type="ECO:0000313" key="8">
    <source>
        <dbReference type="EMBL" id="TLU61675.1"/>
    </source>
</evidence>
<evidence type="ECO:0000256" key="3">
    <source>
        <dbReference type="ARBA" id="ARBA00022475"/>
    </source>
</evidence>
<keyword evidence="5 7" id="KW-1133">Transmembrane helix</keyword>
<evidence type="ECO:0000256" key="5">
    <source>
        <dbReference type="ARBA" id="ARBA00022989"/>
    </source>
</evidence>
<dbReference type="Proteomes" id="UP000307790">
    <property type="component" value="Unassembled WGS sequence"/>
</dbReference>
<dbReference type="Pfam" id="PF10144">
    <property type="entry name" value="SMP_2"/>
    <property type="match status" value="1"/>
</dbReference>
<proteinExistence type="inferred from homology"/>
<comment type="similarity">
    <text evidence="2">Belongs to the Smp family.</text>
</comment>
<evidence type="ECO:0008006" key="10">
    <source>
        <dbReference type="Google" id="ProtNLM"/>
    </source>
</evidence>
<evidence type="ECO:0000256" key="2">
    <source>
        <dbReference type="ARBA" id="ARBA00005362"/>
    </source>
</evidence>
<organism evidence="8 9">
    <name type="scientific">Thalassotalea litorea</name>
    <dbReference type="NCBI Taxonomy" id="2020715"/>
    <lineage>
        <taxon>Bacteria</taxon>
        <taxon>Pseudomonadati</taxon>
        <taxon>Pseudomonadota</taxon>
        <taxon>Gammaproteobacteria</taxon>
        <taxon>Alteromonadales</taxon>
        <taxon>Colwelliaceae</taxon>
        <taxon>Thalassotalea</taxon>
    </lineage>
</organism>
<keyword evidence="3" id="KW-1003">Cell membrane</keyword>
<keyword evidence="6 7" id="KW-0472">Membrane</keyword>
<dbReference type="RefSeq" id="WP_138320845.1">
    <property type="nucleotide sequence ID" value="NZ_VCBC01000015.1"/>
</dbReference>
<evidence type="ECO:0000256" key="6">
    <source>
        <dbReference type="ARBA" id="ARBA00023136"/>
    </source>
</evidence>
<evidence type="ECO:0000256" key="4">
    <source>
        <dbReference type="ARBA" id="ARBA00022692"/>
    </source>
</evidence>
<dbReference type="AlphaFoldDB" id="A0A5R9IDJ7"/>
<dbReference type="InterPro" id="IPR019305">
    <property type="entry name" value="Uncharacterised_Smp"/>
</dbReference>
<feature type="transmembrane region" description="Helical" evidence="7">
    <location>
        <begin position="161"/>
        <end position="178"/>
    </location>
</feature>
<accession>A0A5R9IDJ7</accession>
<comment type="caution">
    <text evidence="8">The sequence shown here is derived from an EMBL/GenBank/DDBJ whole genome shotgun (WGS) entry which is preliminary data.</text>
</comment>
<reference evidence="8 9" key="1">
    <citation type="submission" date="2019-05" db="EMBL/GenBank/DDBJ databases">
        <title>Genome sequences of Thalassotalea litorea 1K03283.</title>
        <authorList>
            <person name="Zhang D."/>
        </authorList>
    </citation>
    <scope>NUCLEOTIDE SEQUENCE [LARGE SCALE GENOMIC DNA]</scope>
    <source>
        <strain evidence="8 9">MCCC 1K03283</strain>
    </source>
</reference>
<evidence type="ECO:0000313" key="9">
    <source>
        <dbReference type="Proteomes" id="UP000307790"/>
    </source>
</evidence>
<protein>
    <recommendedName>
        <fullName evidence="10">Smp protein</fullName>
    </recommendedName>
</protein>
<dbReference type="EMBL" id="VCBC01000015">
    <property type="protein sequence ID" value="TLU61675.1"/>
    <property type="molecule type" value="Genomic_DNA"/>
</dbReference>
<dbReference type="GO" id="GO:0005886">
    <property type="term" value="C:plasma membrane"/>
    <property type="evidence" value="ECO:0007669"/>
    <property type="project" value="UniProtKB-SubCell"/>
</dbReference>
<comment type="subcellular location">
    <subcellularLocation>
        <location evidence="1">Cell membrane</location>
    </subcellularLocation>
</comment>
<sequence>MSTMISRLKHTVNRLLPIFMTIVLLLIIFNSSIVRIYKNQQVMSQHVEEIARGFMSQAVLSTKILLQQGQRQGLRQLAEQMEENPWVDQVLVYDNHGQLIAHSKSAQKIIPELAAGENDTSPYQSPYVAEIRDQQLLGYLRINFNAQSLIDDFNERQRDNLAFILMLLLGAMVVLYWYNHPTTPSLRIPGLKRK</sequence>
<name>A0A5R9IDJ7_9GAMM</name>
<keyword evidence="4 7" id="KW-0812">Transmembrane</keyword>